<protein>
    <submittedName>
        <fullName evidence="1">Uncharacterized protein</fullName>
    </submittedName>
</protein>
<keyword evidence="2" id="KW-1185">Reference proteome</keyword>
<dbReference type="AlphaFoldDB" id="A0A6A3ZJY2"/>
<gene>
    <name evidence="1" type="ORF">PF005_g472</name>
</gene>
<dbReference type="EMBL" id="QXGB01000009">
    <property type="protein sequence ID" value="KAE9237850.1"/>
    <property type="molecule type" value="Genomic_DNA"/>
</dbReference>
<organism evidence="1 2">
    <name type="scientific">Phytophthora fragariae</name>
    <dbReference type="NCBI Taxonomy" id="53985"/>
    <lineage>
        <taxon>Eukaryota</taxon>
        <taxon>Sar</taxon>
        <taxon>Stramenopiles</taxon>
        <taxon>Oomycota</taxon>
        <taxon>Peronosporomycetes</taxon>
        <taxon>Peronosporales</taxon>
        <taxon>Peronosporaceae</taxon>
        <taxon>Phytophthora</taxon>
    </lineage>
</organism>
<reference evidence="1 2" key="1">
    <citation type="submission" date="2018-08" db="EMBL/GenBank/DDBJ databases">
        <title>Genomic investigation of the strawberry pathogen Phytophthora fragariae indicates pathogenicity is determined by transcriptional variation in three key races.</title>
        <authorList>
            <person name="Adams T.M."/>
            <person name="Armitage A.D."/>
            <person name="Sobczyk M.K."/>
            <person name="Bates H.J."/>
            <person name="Dunwell J.M."/>
            <person name="Nellist C.F."/>
            <person name="Harrison R.J."/>
        </authorList>
    </citation>
    <scope>NUCLEOTIDE SEQUENCE [LARGE SCALE GENOMIC DNA]</scope>
    <source>
        <strain evidence="1 2">NOV-27</strain>
    </source>
</reference>
<evidence type="ECO:0000313" key="1">
    <source>
        <dbReference type="EMBL" id="KAE9237850.1"/>
    </source>
</evidence>
<sequence>MVVVGETGDEGEVSVRWLETSLSGASESTSRDNWNSNKADICMVTATTTKGCVNLRPDRIQGSGDVWFEGHILSRSTALGERGGERTAVARQRLDL</sequence>
<comment type="caution">
    <text evidence="1">The sequence shown here is derived from an EMBL/GenBank/DDBJ whole genome shotgun (WGS) entry which is preliminary data.</text>
</comment>
<accession>A0A6A3ZJY2</accession>
<name>A0A6A3ZJY2_9STRA</name>
<proteinExistence type="predicted"/>
<dbReference type="Proteomes" id="UP000433483">
    <property type="component" value="Unassembled WGS sequence"/>
</dbReference>
<evidence type="ECO:0000313" key="2">
    <source>
        <dbReference type="Proteomes" id="UP000433483"/>
    </source>
</evidence>
<dbReference type="OrthoDB" id="10347649at2759"/>